<feature type="transmembrane region" description="Helical" evidence="1">
    <location>
        <begin position="15"/>
        <end position="37"/>
    </location>
</feature>
<sequence>MENAIYIRPQGAETLARLISGLLNPISTSTLVFWAFVSRAPAPAGSRTVWLLLAFVFSTALPLAYLCVLRRRGAVPALLIPDRRQRTRPLIVGIGSYLLGVVALSVADAPGLLVALMGCYAVSTAAAALINLRWKISLHAVGAWGTLVALGYALGYRALYISPLALGVVWARFRLGAHTPAQLLAGGSLGACMTFILLKLWT</sequence>
<feature type="transmembrane region" description="Helical" evidence="1">
    <location>
        <begin position="141"/>
        <end position="161"/>
    </location>
</feature>
<name>A0A1F6CDB4_HANXR</name>
<proteinExistence type="predicted"/>
<keyword evidence="1" id="KW-0472">Membrane</keyword>
<feature type="transmembrane region" description="Helical" evidence="1">
    <location>
        <begin position="181"/>
        <end position="201"/>
    </location>
</feature>
<evidence type="ECO:0000313" key="2">
    <source>
        <dbReference type="EMBL" id="OGG47163.1"/>
    </source>
</evidence>
<keyword evidence="1" id="KW-0812">Transmembrane</keyword>
<keyword evidence="1" id="KW-1133">Transmembrane helix</keyword>
<evidence type="ECO:0000313" key="3">
    <source>
        <dbReference type="Proteomes" id="UP000178606"/>
    </source>
</evidence>
<organism evidence="2 3">
    <name type="scientific">Handelsmanbacteria sp. (strain RIFCSPLOWO2_12_FULL_64_10)</name>
    <dbReference type="NCBI Taxonomy" id="1817868"/>
    <lineage>
        <taxon>Bacteria</taxon>
        <taxon>Candidatus Handelsmaniibacteriota</taxon>
    </lineage>
</organism>
<feature type="transmembrane region" description="Helical" evidence="1">
    <location>
        <begin position="49"/>
        <end position="69"/>
    </location>
</feature>
<feature type="transmembrane region" description="Helical" evidence="1">
    <location>
        <begin position="113"/>
        <end position="134"/>
    </location>
</feature>
<evidence type="ECO:0008006" key="4">
    <source>
        <dbReference type="Google" id="ProtNLM"/>
    </source>
</evidence>
<feature type="transmembrane region" description="Helical" evidence="1">
    <location>
        <begin position="90"/>
        <end position="107"/>
    </location>
</feature>
<evidence type="ECO:0000256" key="1">
    <source>
        <dbReference type="SAM" id="Phobius"/>
    </source>
</evidence>
<dbReference type="Proteomes" id="UP000178606">
    <property type="component" value="Unassembled WGS sequence"/>
</dbReference>
<dbReference type="AlphaFoldDB" id="A0A1F6CDB4"/>
<reference evidence="2 3" key="1">
    <citation type="journal article" date="2016" name="Nat. Commun.">
        <title>Thousands of microbial genomes shed light on interconnected biogeochemical processes in an aquifer system.</title>
        <authorList>
            <person name="Anantharaman K."/>
            <person name="Brown C.T."/>
            <person name="Hug L.A."/>
            <person name="Sharon I."/>
            <person name="Castelle C.J."/>
            <person name="Probst A.J."/>
            <person name="Thomas B.C."/>
            <person name="Singh A."/>
            <person name="Wilkins M.J."/>
            <person name="Karaoz U."/>
            <person name="Brodie E.L."/>
            <person name="Williams K.H."/>
            <person name="Hubbard S.S."/>
            <person name="Banfield J.F."/>
        </authorList>
    </citation>
    <scope>NUCLEOTIDE SEQUENCE [LARGE SCALE GENOMIC DNA]</scope>
    <source>
        <strain evidence="3">RIFCSPLOWO2_12_FULL_64_10</strain>
    </source>
</reference>
<accession>A0A1F6CDB4</accession>
<dbReference type="EMBL" id="MFKF01000270">
    <property type="protein sequence ID" value="OGG47163.1"/>
    <property type="molecule type" value="Genomic_DNA"/>
</dbReference>
<gene>
    <name evidence="2" type="ORF">A3F84_11650</name>
</gene>
<protein>
    <recommendedName>
        <fullName evidence="4">Phosphatidic acid phosphatase type 2/haloperoxidase domain-containing protein</fullName>
    </recommendedName>
</protein>
<comment type="caution">
    <text evidence="2">The sequence shown here is derived from an EMBL/GenBank/DDBJ whole genome shotgun (WGS) entry which is preliminary data.</text>
</comment>